<dbReference type="InterPro" id="IPR001202">
    <property type="entry name" value="WW_dom"/>
</dbReference>
<feature type="region of interest" description="Disordered" evidence="1">
    <location>
        <begin position="1032"/>
        <end position="1057"/>
    </location>
</feature>
<organism evidence="4">
    <name type="scientific">Thrips palmi</name>
    <name type="common">Melon thrips</name>
    <dbReference type="NCBI Taxonomy" id="161013"/>
    <lineage>
        <taxon>Eukaryota</taxon>
        <taxon>Metazoa</taxon>
        <taxon>Ecdysozoa</taxon>
        <taxon>Arthropoda</taxon>
        <taxon>Hexapoda</taxon>
        <taxon>Insecta</taxon>
        <taxon>Pterygota</taxon>
        <taxon>Neoptera</taxon>
        <taxon>Paraneoptera</taxon>
        <taxon>Thysanoptera</taxon>
        <taxon>Terebrantia</taxon>
        <taxon>Thripoidea</taxon>
        <taxon>Thripidae</taxon>
        <taxon>Thrips</taxon>
    </lineage>
</organism>
<feature type="compositionally biased region" description="Basic and acidic residues" evidence="1">
    <location>
        <begin position="166"/>
        <end position="176"/>
    </location>
</feature>
<feature type="compositionally biased region" description="Basic and acidic residues" evidence="1">
    <location>
        <begin position="207"/>
        <end position="218"/>
    </location>
</feature>
<keyword evidence="3" id="KW-1185">Reference proteome</keyword>
<feature type="region of interest" description="Disordered" evidence="1">
    <location>
        <begin position="161"/>
        <end position="250"/>
    </location>
</feature>
<feature type="region of interest" description="Disordered" evidence="1">
    <location>
        <begin position="1270"/>
        <end position="1303"/>
    </location>
</feature>
<dbReference type="SUPFAM" id="SSF51045">
    <property type="entry name" value="WW domain"/>
    <property type="match status" value="1"/>
</dbReference>
<dbReference type="FunCoup" id="A0A6P8YBU3">
    <property type="interactions" value="1"/>
</dbReference>
<name>A0A6P8YBU3_THRPL</name>
<feature type="compositionally biased region" description="Basic and acidic residues" evidence="1">
    <location>
        <begin position="111"/>
        <end position="121"/>
    </location>
</feature>
<feature type="compositionally biased region" description="Basic and acidic residues" evidence="1">
    <location>
        <begin position="960"/>
        <end position="980"/>
    </location>
</feature>
<evidence type="ECO:0000256" key="1">
    <source>
        <dbReference type="SAM" id="MobiDB-lite"/>
    </source>
</evidence>
<feature type="region of interest" description="Disordered" evidence="1">
    <location>
        <begin position="101"/>
        <end position="121"/>
    </location>
</feature>
<dbReference type="Proteomes" id="UP000515158">
    <property type="component" value="Unplaced"/>
</dbReference>
<evidence type="ECO:0000313" key="4">
    <source>
        <dbReference type="RefSeq" id="XP_034237103.1"/>
    </source>
</evidence>
<feature type="region of interest" description="Disordered" evidence="1">
    <location>
        <begin position="897"/>
        <end position="924"/>
    </location>
</feature>
<protein>
    <submittedName>
        <fullName evidence="4">Centrosomal protein of 164 kDa isoform X1</fullName>
    </submittedName>
</protein>
<dbReference type="SMART" id="SM00456">
    <property type="entry name" value="WW"/>
    <property type="match status" value="1"/>
</dbReference>
<feature type="domain" description="WW" evidence="2">
    <location>
        <begin position="56"/>
        <end position="90"/>
    </location>
</feature>
<evidence type="ECO:0000313" key="3">
    <source>
        <dbReference type="Proteomes" id="UP000515158"/>
    </source>
</evidence>
<dbReference type="InParanoid" id="A0A6P8YBU3"/>
<dbReference type="PANTHER" id="PTHR21715:SF0">
    <property type="entry name" value="RH04127P"/>
    <property type="match status" value="1"/>
</dbReference>
<dbReference type="InterPro" id="IPR053233">
    <property type="entry name" value="ABRA-related"/>
</dbReference>
<evidence type="ECO:0000259" key="2">
    <source>
        <dbReference type="PROSITE" id="PS50020"/>
    </source>
</evidence>
<dbReference type="Pfam" id="PF00397">
    <property type="entry name" value="WW"/>
    <property type="match status" value="1"/>
</dbReference>
<feature type="region of interest" description="Disordered" evidence="1">
    <location>
        <begin position="436"/>
        <end position="494"/>
    </location>
</feature>
<accession>A0A6P8YBU3</accession>
<feature type="compositionally biased region" description="Polar residues" evidence="1">
    <location>
        <begin position="478"/>
        <end position="492"/>
    </location>
</feature>
<feature type="compositionally biased region" description="Polar residues" evidence="1">
    <location>
        <begin position="239"/>
        <end position="250"/>
    </location>
</feature>
<dbReference type="InterPro" id="IPR036020">
    <property type="entry name" value="WW_dom_sf"/>
</dbReference>
<dbReference type="PROSITE" id="PS50020">
    <property type="entry name" value="WW_DOMAIN_2"/>
    <property type="match status" value="1"/>
</dbReference>
<feature type="compositionally biased region" description="Low complexity" evidence="1">
    <location>
        <begin position="370"/>
        <end position="384"/>
    </location>
</feature>
<feature type="region of interest" description="Disordered" evidence="1">
    <location>
        <begin position="960"/>
        <end position="1020"/>
    </location>
</feature>
<dbReference type="GeneID" id="117642724"/>
<reference evidence="4" key="1">
    <citation type="submission" date="2025-08" db="UniProtKB">
        <authorList>
            <consortium name="RefSeq"/>
        </authorList>
    </citation>
    <scope>IDENTIFICATION</scope>
    <source>
        <tissue evidence="4">Total insect</tissue>
    </source>
</reference>
<feature type="region of interest" description="Disordered" evidence="1">
    <location>
        <begin position="367"/>
        <end position="399"/>
    </location>
</feature>
<dbReference type="Gene3D" id="3.30.1470.10">
    <property type="entry name" value="Photosystem I PsaD, reaction center subunit II"/>
    <property type="match status" value="1"/>
</dbReference>
<gene>
    <name evidence="4" type="primary">LOC117642724</name>
</gene>
<proteinExistence type="predicted"/>
<dbReference type="KEGG" id="tpal:117642724"/>
<dbReference type="CTD" id="22897"/>
<dbReference type="PANTHER" id="PTHR21715">
    <property type="entry name" value="RH04127P"/>
    <property type="match status" value="1"/>
</dbReference>
<sequence length="1475" mass="167400">MSMSGPPSLKSLVCEEVFDERSQPSEEEVREYAVRIGIDPTSESHLIPLAREGLLKPLPKNWKPVYDQESKRYYYFNFKTKQTSWEHPLDSKFRDLVKKNRSESLSSAGEEDSKTSIKEELKSFEEAGASIGLEADNSASFKDNPMDFSLQGVPALKSALSPLRTIKKDQESFSSRKDRHRPLSGKSDLRPIFTPKPLFSQSTKPQNSDKIRSKKAEWDDYSSLIDDDSEPLQDIQGHRSGTNTKYGASLDNNVLSHDRRVEPSSSSIIGRFTIDKVHKIDIDSQAKRLDSDGAIDTSRPSDRFLKSGRAEFTLSGGGSVFLKSNKKKDEEKKQEELSNLSDIVGMDFELLKEPNALDSSLRNIKSSVRSLNSSPTISASSTRSILRTPQAEKRLWDVDPQQMSVSEKALWKQQELEEEKKSVRFNLDKELNISFKLSDSSNSDSPSEVEDEEEDEDLDLNSNSSEGLEKDLKLLPSDKSQIPQSSNKQRQMSPLEEWAKETWFSKKPSLDEELKDLAKLDSDFGLCRKTLLDNEKVDQTEDAASALKALKGDEKILESSLDVDIKSLEKSNELLSKQNLELSDIDEFLTSSPMKNNASPAEQDQLSAEARLVESLTKKLKSSYRPTEDVVTSREARAREEAFRNWNVSQTDGETYRPPLSRQQSQQQLQQIKHQIKEPTKVEDRERALRAWNVTDGSDDSVSFSKRISPIRTGLSEDSVLNCASGVSSEYLQGKQSESEVNVEETDKKIPLSLKDSLIVKDVEKELNEDIERLQSEHKIRLEQKKHECNMKFEAELLEITQAHQEKLQKILEEETKKNEKKCKDLVSQMERESDLKMKQIREQLEHKQNCSQQKILEQHQQSLAAQEVENQAAMLRIREQHSADMKTLREQFLREEEQARRDHQEKIANLRDDRDGKRSREVTDHLRSIEKLRCEKRLVEDKYRILKEKYIKLKGEMKANTEKKEQKHKEVNHTDEKTKSNLPSNIEPELSPQFQQPSDRSETESRPKTVSAGSSDTSKSLGFQQFQVQHQEQTVLQDPPSPAPNSGPSGVTCNNINDSSIPNVPFLGMSFCKPPFQEKSWASNRNGIPTLQSSWNNHPYFTTERNGNILTNEETQWNPPNFNTTTSHQFSPLEALRYQLKTLDELEEQFPVSSVTDAYLRYPFSDAAAPKKLESAELEFFRHRIHLERDMIRQAKSTLQAQQSEYRTRMHNFQLRQTSSKVAAPSSTLYQMAKEEQELSDMESKLQRTRTILSEKMVHLRHLEDSLNHLTGPSMRTELNGRRGNGVPETRHAEKPKLKQHRRWDWKAGGLGVEDVSDEVSSDSGGSSGFSSTEYASDGTLASLLTHSGSGPRFKHNPENTADINLSLHNLNAEISEIWNVLCKQRAAAGLGPPPLLGTQAAGMSSTSQNYHQTSASAARVSSPTITPSISKVIQDKNSSLIERTNNLRQWLQKAKMSASLPSAPSREKNEVSF</sequence>
<feature type="compositionally biased region" description="Low complexity" evidence="1">
    <location>
        <begin position="437"/>
        <end position="446"/>
    </location>
</feature>
<feature type="compositionally biased region" description="Acidic residues" evidence="1">
    <location>
        <begin position="447"/>
        <end position="459"/>
    </location>
</feature>
<dbReference type="RefSeq" id="XP_034237103.1">
    <property type="nucleotide sequence ID" value="XM_034381212.1"/>
</dbReference>
<dbReference type="PROSITE" id="PS01159">
    <property type="entry name" value="WW_DOMAIN_1"/>
    <property type="match status" value="1"/>
</dbReference>
<dbReference type="CDD" id="cd00201">
    <property type="entry name" value="WW"/>
    <property type="match status" value="1"/>
</dbReference>
<dbReference type="OrthoDB" id="6344460at2759"/>